<evidence type="ECO:0000313" key="2">
    <source>
        <dbReference type="EMBL" id="ROV98918.1"/>
    </source>
</evidence>
<evidence type="ECO:0000256" key="1">
    <source>
        <dbReference type="SAM" id="MobiDB-lite"/>
    </source>
</evidence>
<accession>A0A423W6F2</accession>
<feature type="compositionally biased region" description="Basic residues" evidence="1">
    <location>
        <begin position="257"/>
        <end position="270"/>
    </location>
</feature>
<dbReference type="EMBL" id="LJZO01000012">
    <property type="protein sequence ID" value="ROV98918.1"/>
    <property type="molecule type" value="Genomic_DNA"/>
</dbReference>
<name>A0A423W6F2_CYTCH</name>
<keyword evidence="3" id="KW-1185">Reference proteome</keyword>
<dbReference type="AlphaFoldDB" id="A0A423W6F2"/>
<dbReference type="Gene3D" id="3.30.420.10">
    <property type="entry name" value="Ribonuclease H-like superfamily/Ribonuclease H"/>
    <property type="match status" value="1"/>
</dbReference>
<sequence length="343" mass="38244">MANAMEDRNASSPSEQLYFLGKIHALLPRTRAIQNARNIVARFNAAIPSTDSQVLIWSDASRGGNKDRNSGGIGIVCDICLPSKPKYTIEEAEYFETPGNNVVIAEAMGILKGLRRVEKAIKSARLERGTRVAITIITDCQSNVRDLSMTTPLRPATASKYMAVIESIKILSQLLLQGRLNVTLELHWCPRNTTPQMRTADFLAGHARVMRKCYREIKRGAYRVSGRVFNCQEANTDSRAVKGPGVALEKTEERSPAKGKHTRGSRRRKIPMGTVVEEEVGDSLESALRQNKRRRLHNEEPQVASSNNKPQDTVPVPANTEDQPTDDAQNHLGGRRWYHCMVM</sequence>
<dbReference type="InterPro" id="IPR036397">
    <property type="entry name" value="RNaseH_sf"/>
</dbReference>
<evidence type="ECO:0000313" key="3">
    <source>
        <dbReference type="Proteomes" id="UP000284375"/>
    </source>
</evidence>
<organism evidence="2 3">
    <name type="scientific">Cytospora chrysosperma</name>
    <name type="common">Cytospora canker fungus</name>
    <name type="synonym">Sphaeria chrysosperma</name>
    <dbReference type="NCBI Taxonomy" id="252740"/>
    <lineage>
        <taxon>Eukaryota</taxon>
        <taxon>Fungi</taxon>
        <taxon>Dikarya</taxon>
        <taxon>Ascomycota</taxon>
        <taxon>Pezizomycotina</taxon>
        <taxon>Sordariomycetes</taxon>
        <taxon>Sordariomycetidae</taxon>
        <taxon>Diaporthales</taxon>
        <taxon>Cytosporaceae</taxon>
        <taxon>Cytospora</taxon>
    </lineage>
</organism>
<gene>
    <name evidence="2" type="ORF">VSDG_03733</name>
</gene>
<dbReference type="OrthoDB" id="10529036at2759"/>
<feature type="region of interest" description="Disordered" evidence="1">
    <location>
        <begin position="242"/>
        <end position="332"/>
    </location>
</feature>
<comment type="caution">
    <text evidence="2">The sequence shown here is derived from an EMBL/GenBank/DDBJ whole genome shotgun (WGS) entry which is preliminary data.</text>
</comment>
<dbReference type="Proteomes" id="UP000284375">
    <property type="component" value="Unassembled WGS sequence"/>
</dbReference>
<reference evidence="2 3" key="1">
    <citation type="submission" date="2015-09" db="EMBL/GenBank/DDBJ databases">
        <title>Host preference determinants of Valsa canker pathogens revealed by comparative genomics.</title>
        <authorList>
            <person name="Yin Z."/>
            <person name="Huang L."/>
        </authorList>
    </citation>
    <scope>NUCLEOTIDE SEQUENCE [LARGE SCALE GENOMIC DNA]</scope>
    <source>
        <strain evidence="2 3">YSFL</strain>
    </source>
</reference>
<protein>
    <submittedName>
        <fullName evidence="2">Uncharacterized protein</fullName>
    </submittedName>
</protein>
<dbReference type="GO" id="GO:0003676">
    <property type="term" value="F:nucleic acid binding"/>
    <property type="evidence" value="ECO:0007669"/>
    <property type="project" value="InterPro"/>
</dbReference>
<proteinExistence type="predicted"/>